<evidence type="ECO:0000256" key="2">
    <source>
        <dbReference type="SAM" id="MobiDB-lite"/>
    </source>
</evidence>
<comment type="caution">
    <text evidence="5">The sequence shown here is derived from an EMBL/GenBank/DDBJ whole genome shotgun (WGS) entry which is preliminary data.</text>
</comment>
<dbReference type="InterPro" id="IPR005656">
    <property type="entry name" value="MmgE_PrpD"/>
</dbReference>
<evidence type="ECO:0000259" key="3">
    <source>
        <dbReference type="Pfam" id="PF03972"/>
    </source>
</evidence>
<protein>
    <submittedName>
        <fullName evidence="5">Putative 2-methylcitrate dehydratase</fullName>
    </submittedName>
</protein>
<gene>
    <name evidence="5" type="ORF">UCDDA912_g09712</name>
</gene>
<dbReference type="InterPro" id="IPR042183">
    <property type="entry name" value="MmgE/PrpD_sf_1"/>
</dbReference>
<dbReference type="GO" id="GO:0016829">
    <property type="term" value="F:lyase activity"/>
    <property type="evidence" value="ECO:0007669"/>
    <property type="project" value="InterPro"/>
</dbReference>
<proteinExistence type="inferred from homology"/>
<evidence type="ECO:0000256" key="1">
    <source>
        <dbReference type="ARBA" id="ARBA00006174"/>
    </source>
</evidence>
<dbReference type="InterPro" id="IPR036148">
    <property type="entry name" value="MmgE/PrpD_sf"/>
</dbReference>
<feature type="region of interest" description="Disordered" evidence="2">
    <location>
        <begin position="1"/>
        <end position="20"/>
    </location>
</feature>
<dbReference type="InterPro" id="IPR045337">
    <property type="entry name" value="MmgE_PrpD_C"/>
</dbReference>
<dbReference type="Pfam" id="PF19305">
    <property type="entry name" value="MmgE_PrpD_C"/>
    <property type="match status" value="1"/>
</dbReference>
<sequence length="477" mass="50420">MASEQLSKPLAHQNGGTGSPALSPTKAFAHFASSFGPSSVPQEVKETLKKLVLDYIGVALGGVSYADSTPAFLAALKKLSVGESGNSTVFGQGSTFTQSTASLLNGAFSHSLDFDDTYAPGPLHPGVTVITAALAQAESMVPDPAPGHLLAALAVGYETACRVSKAAGNGGYAQGFHNTSTCGIFGAVAAISNLRGLSAEAVENAFGLALSKAAGSMQYLANGSWNKRLHAGFAAADALLCVKLAEAEVVGAAEAIEGRDGFLHSYSVGADVEALAVNDLGVRWELVETAVKPFPACRMTHGQIEMAAEVGRIARDEGKELAKMVVGLAKPCWALVGMPLRNKIHPETVVDAQFSSYYQTATSYLHGIDLGWAVYEKMDDPAVKELCEKITVEVDESLKSFESKLKVEWTDGCEVRKECMLPLGEKERPIGWEGVKAKFRRLYVPAHGEDTAEQVATLVGNLEDAKVKNLMEILGRK</sequence>
<feature type="domain" description="MmgE/PrpD N-terminal" evidence="3">
    <location>
        <begin position="27"/>
        <end position="273"/>
    </location>
</feature>
<comment type="similarity">
    <text evidence="1">Belongs to the PrpD family.</text>
</comment>
<evidence type="ECO:0000313" key="5">
    <source>
        <dbReference type="EMBL" id="KKY30351.1"/>
    </source>
</evidence>
<evidence type="ECO:0000313" key="6">
    <source>
        <dbReference type="Proteomes" id="UP000034680"/>
    </source>
</evidence>
<accession>A0A0G2F824</accession>
<dbReference type="InterPro" id="IPR045336">
    <property type="entry name" value="MmgE_PrpD_N"/>
</dbReference>
<name>A0A0G2F824_9PEZI</name>
<dbReference type="PANTHER" id="PTHR16943:SF8">
    <property type="entry name" value="2-METHYLCITRATE DEHYDRATASE"/>
    <property type="match status" value="1"/>
</dbReference>
<dbReference type="STRING" id="1214573.A0A0G2F824"/>
<dbReference type="Pfam" id="PF03972">
    <property type="entry name" value="MmgE_PrpD_N"/>
    <property type="match status" value="1"/>
</dbReference>
<organism evidence="5 6">
    <name type="scientific">Diaporthe ampelina</name>
    <dbReference type="NCBI Taxonomy" id="1214573"/>
    <lineage>
        <taxon>Eukaryota</taxon>
        <taxon>Fungi</taxon>
        <taxon>Dikarya</taxon>
        <taxon>Ascomycota</taxon>
        <taxon>Pezizomycotina</taxon>
        <taxon>Sordariomycetes</taxon>
        <taxon>Sordariomycetidae</taxon>
        <taxon>Diaporthales</taxon>
        <taxon>Diaporthaceae</taxon>
        <taxon>Diaporthe</taxon>
    </lineage>
</organism>
<dbReference type="Proteomes" id="UP000034680">
    <property type="component" value="Unassembled WGS sequence"/>
</dbReference>
<dbReference type="InterPro" id="IPR042188">
    <property type="entry name" value="MmgE/PrpD_sf_2"/>
</dbReference>
<dbReference type="PANTHER" id="PTHR16943">
    <property type="entry name" value="2-METHYLCITRATE DEHYDRATASE-RELATED"/>
    <property type="match status" value="1"/>
</dbReference>
<dbReference type="Gene3D" id="3.30.1330.120">
    <property type="entry name" value="2-methylcitrate dehydratase PrpD"/>
    <property type="match status" value="1"/>
</dbReference>
<feature type="domain" description="MmgE/PrpD C-terminal" evidence="4">
    <location>
        <begin position="294"/>
        <end position="463"/>
    </location>
</feature>
<dbReference type="Gene3D" id="1.10.4100.10">
    <property type="entry name" value="2-methylcitrate dehydratase PrpD"/>
    <property type="match status" value="1"/>
</dbReference>
<evidence type="ECO:0000259" key="4">
    <source>
        <dbReference type="Pfam" id="PF19305"/>
    </source>
</evidence>
<reference evidence="5 6" key="2">
    <citation type="submission" date="2015-05" db="EMBL/GenBank/DDBJ databases">
        <authorList>
            <person name="Morales-Cruz A."/>
            <person name="Amrine K.C."/>
            <person name="Cantu D."/>
        </authorList>
    </citation>
    <scope>NUCLEOTIDE SEQUENCE [LARGE SCALE GENOMIC DNA]</scope>
    <source>
        <strain evidence="5">DA912</strain>
    </source>
</reference>
<dbReference type="SUPFAM" id="SSF103378">
    <property type="entry name" value="2-methylcitrate dehydratase PrpD"/>
    <property type="match status" value="1"/>
</dbReference>
<keyword evidence="6" id="KW-1185">Reference proteome</keyword>
<dbReference type="OrthoDB" id="10267976at2759"/>
<dbReference type="AlphaFoldDB" id="A0A0G2F824"/>
<reference evidence="5 6" key="1">
    <citation type="submission" date="2015-05" db="EMBL/GenBank/DDBJ databases">
        <title>Distinctive expansion of gene families associated with plant cell wall degradation and secondary metabolism in the genomes of grapevine trunk pathogens.</title>
        <authorList>
            <person name="Lawrence D.P."/>
            <person name="Travadon R."/>
            <person name="Rolshausen P.E."/>
            <person name="Baumgartner K."/>
        </authorList>
    </citation>
    <scope>NUCLEOTIDE SEQUENCE [LARGE SCALE GENOMIC DNA]</scope>
    <source>
        <strain evidence="5">DA912</strain>
    </source>
</reference>
<dbReference type="EMBL" id="LCUC01000495">
    <property type="protein sequence ID" value="KKY30351.1"/>
    <property type="molecule type" value="Genomic_DNA"/>
</dbReference>